<organism evidence="1 2">
    <name type="scientific">Phyllobacterium phragmitis</name>
    <dbReference type="NCBI Taxonomy" id="2670329"/>
    <lineage>
        <taxon>Bacteria</taxon>
        <taxon>Pseudomonadati</taxon>
        <taxon>Pseudomonadota</taxon>
        <taxon>Alphaproteobacteria</taxon>
        <taxon>Hyphomicrobiales</taxon>
        <taxon>Phyllobacteriaceae</taxon>
        <taxon>Phyllobacterium</taxon>
    </lineage>
</organism>
<dbReference type="EMBL" id="BAAFZP010000001">
    <property type="protein sequence ID" value="GAB1581742.1"/>
    <property type="molecule type" value="Genomic_DNA"/>
</dbReference>
<protein>
    <submittedName>
        <fullName evidence="1">Uncharacterized protein</fullName>
    </submittedName>
</protein>
<dbReference type="Proteomes" id="UP001628091">
    <property type="component" value="Unassembled WGS sequence"/>
</dbReference>
<evidence type="ECO:0000313" key="1">
    <source>
        <dbReference type="EMBL" id="GAB1581742.1"/>
    </source>
</evidence>
<sequence length="191" mass="21165">MSNVIKLPLKAKSKPDFLNSEKTKAEAKAYIAKGTTKAKTANIPAQKKKIAEKIKEAQKLKSRLGSPGELARCRAIVGGDMMGAALLYRMAYLYRTINPKLERNGKKYLALTRDELAMSAGGLTEHEMNKRALPRVRKYASHIVDIQAMGNGKDKKLWFIVDIEAYAEALNDAGYELVVHANEGIDLFALK</sequence>
<name>A0ABQ0GYJ6_9HYPH</name>
<keyword evidence="2" id="KW-1185">Reference proteome</keyword>
<proteinExistence type="predicted"/>
<reference evidence="1 2" key="1">
    <citation type="submission" date="2024-10" db="EMBL/GenBank/DDBJ databases">
        <title>Isolation, draft genome sequencing and identification of Phyllobacterium sp. NSA23, isolated from leaf soil.</title>
        <authorList>
            <person name="Akita H."/>
        </authorList>
    </citation>
    <scope>NUCLEOTIDE SEQUENCE [LARGE SCALE GENOMIC DNA]</scope>
    <source>
        <strain evidence="1 2">NSA23</strain>
    </source>
</reference>
<gene>
    <name evidence="1" type="ORF">PPNSA23_16850</name>
</gene>
<dbReference type="RefSeq" id="WP_407864526.1">
    <property type="nucleotide sequence ID" value="NZ_BAAFZP010000001.1"/>
</dbReference>
<comment type="caution">
    <text evidence="1">The sequence shown here is derived from an EMBL/GenBank/DDBJ whole genome shotgun (WGS) entry which is preliminary data.</text>
</comment>
<accession>A0ABQ0GYJ6</accession>
<evidence type="ECO:0000313" key="2">
    <source>
        <dbReference type="Proteomes" id="UP001628091"/>
    </source>
</evidence>